<comment type="caution">
    <text evidence="10">The sequence shown here is derived from an EMBL/GenBank/DDBJ whole genome shotgun (WGS) entry which is preliminary data.</text>
</comment>
<keyword evidence="5 7" id="KW-0378">Hydrolase</keyword>
<sequence length="301" mass="33948">MSLSQLNDHIEVHENTMDFMGYKTYYRIAGDITSGKAPLITLHGGPGSTHNYMELLDPVALCGRAVISYDQLGCGKSYVENRPDLWKLSTWENELDALISHLGLSKYYLLGQSWGGMLAQSFALDCNAQSLQGLILSSTLPSSQLWAREQHRLARMLPALEYSALMNAEKTQDFSGRAYTQALDHFMTMHCCDLTYDETAPECLRRPKKSGEESYVVAWGPNELTATGTLADWNVIDRLHHIKVPTLIISGTDDECTPLIAKTMFDRIPNARWELFEGCRHMCYAENTEHYLSVICDFMTN</sequence>
<reference evidence="10 11" key="1">
    <citation type="submission" date="2011-02" db="EMBL/GenBank/DDBJ databases">
        <authorList>
            <person name="Muzny D."/>
            <person name="Qin X."/>
            <person name="Buhay C."/>
            <person name="Dugan-Rocha S."/>
            <person name="Ding Y."/>
            <person name="Chen G."/>
            <person name="Hawes A."/>
            <person name="Holder M."/>
            <person name="Jhangiani S."/>
            <person name="Johnson A."/>
            <person name="Khan Z."/>
            <person name="Li Z."/>
            <person name="Liu W."/>
            <person name="Liu X."/>
            <person name="Perez L."/>
            <person name="Shen H."/>
            <person name="Wang Q."/>
            <person name="Watt J."/>
            <person name="Xi L."/>
            <person name="Xin Y."/>
            <person name="Zhou J."/>
            <person name="Deng J."/>
            <person name="Jiang H."/>
            <person name="Liu Y."/>
            <person name="Qu J."/>
            <person name="Song X.-Z."/>
            <person name="Zhang L."/>
            <person name="Villasana D."/>
            <person name="Johnson A."/>
            <person name="Liu J."/>
            <person name="Liyanage D."/>
            <person name="Lorensuhewa L."/>
            <person name="Robinson T."/>
            <person name="Song A."/>
            <person name="Song B.-B."/>
            <person name="Dinh H."/>
            <person name="Thornton R."/>
            <person name="Coyle M."/>
            <person name="Francisco L."/>
            <person name="Jackson L."/>
            <person name="Javaid M."/>
            <person name="Korchina V."/>
            <person name="Kovar C."/>
            <person name="Mata R."/>
            <person name="Mathew T."/>
            <person name="Ngo R."/>
            <person name="Nguyen L."/>
            <person name="Nguyen N."/>
            <person name="Okwuonu G."/>
            <person name="Ongeri F."/>
            <person name="Pham C."/>
            <person name="Simmons D."/>
            <person name="Wilczek-Boney K."/>
            <person name="Hale W."/>
            <person name="Jakkamsetti A."/>
            <person name="Pham P."/>
            <person name="Ruth R."/>
            <person name="San Lucas F."/>
            <person name="Warren J."/>
            <person name="Zhang J."/>
            <person name="Zhao Z."/>
            <person name="Zhou C."/>
            <person name="Zhu D."/>
            <person name="Lee S."/>
            <person name="Bess C."/>
            <person name="Blankenburg K."/>
            <person name="Forbes L."/>
            <person name="Fu Q."/>
            <person name="Gubbala S."/>
            <person name="Hirani K."/>
            <person name="Jayaseelan J.C."/>
            <person name="Lara F."/>
            <person name="Munidasa M."/>
            <person name="Palculict T."/>
            <person name="Patil S."/>
            <person name="Pu L.-L."/>
            <person name="Saada N."/>
            <person name="Tang L."/>
            <person name="Weissenberger G."/>
            <person name="Zhu Y."/>
            <person name="Hemphill L."/>
            <person name="Shang Y."/>
            <person name="Youmans B."/>
            <person name="Ayvaz T."/>
            <person name="Ross M."/>
            <person name="Santibanez J."/>
            <person name="Aqrawi P."/>
            <person name="Gross S."/>
            <person name="Joshi V."/>
            <person name="Fowler G."/>
            <person name="Nazareth L."/>
            <person name="Reid J."/>
            <person name="Worley K."/>
            <person name="Petrosino J."/>
            <person name="Highlander S."/>
            <person name="Gibbs R."/>
        </authorList>
    </citation>
    <scope>NUCLEOTIDE SEQUENCE [LARGE SCALE GENOMIC DNA]</scope>
    <source>
        <strain evidence="10 11">DSM 15829</strain>
    </source>
</reference>
<dbReference type="InterPro" id="IPR029058">
    <property type="entry name" value="AB_hydrolase_fold"/>
</dbReference>
<accession>F1T606</accession>
<dbReference type="PANTHER" id="PTHR43798:SF33">
    <property type="entry name" value="HYDROLASE, PUTATIVE (AFU_ORTHOLOGUE AFUA_2G14860)-RELATED"/>
    <property type="match status" value="1"/>
</dbReference>
<dbReference type="Proteomes" id="UP000005947">
    <property type="component" value="Unassembled WGS sequence"/>
</dbReference>
<evidence type="ECO:0000256" key="5">
    <source>
        <dbReference type="ARBA" id="ARBA00022801"/>
    </source>
</evidence>
<evidence type="ECO:0000256" key="3">
    <source>
        <dbReference type="ARBA" id="ARBA00012568"/>
    </source>
</evidence>
<evidence type="ECO:0000256" key="8">
    <source>
        <dbReference type="PIRSR" id="PIRSR005539-1"/>
    </source>
</evidence>
<evidence type="ECO:0000256" key="4">
    <source>
        <dbReference type="ARBA" id="ARBA00021843"/>
    </source>
</evidence>
<feature type="active site" description="Nucleophile" evidence="8">
    <location>
        <position position="113"/>
    </location>
</feature>
<evidence type="ECO:0000256" key="1">
    <source>
        <dbReference type="ARBA" id="ARBA00001585"/>
    </source>
</evidence>
<evidence type="ECO:0000256" key="6">
    <source>
        <dbReference type="ARBA" id="ARBA00029605"/>
    </source>
</evidence>
<evidence type="ECO:0000313" key="10">
    <source>
        <dbReference type="EMBL" id="EGF22911.1"/>
    </source>
</evidence>
<dbReference type="SUPFAM" id="SSF53474">
    <property type="entry name" value="alpha/beta-Hydrolases"/>
    <property type="match status" value="1"/>
</dbReference>
<dbReference type="RefSeq" id="WP_006303102.1">
    <property type="nucleotide sequence ID" value="NZ_ACGK02000002.1"/>
</dbReference>
<dbReference type="AlphaFoldDB" id="F1T606"/>
<feature type="active site" evidence="8">
    <location>
        <position position="254"/>
    </location>
</feature>
<dbReference type="EC" id="3.4.11.5" evidence="3"/>
<dbReference type="EMBL" id="ACGK02000002">
    <property type="protein sequence ID" value="EGF22911.1"/>
    <property type="molecule type" value="Genomic_DNA"/>
</dbReference>
<dbReference type="Gene3D" id="3.40.50.1820">
    <property type="entry name" value="alpha/beta hydrolase"/>
    <property type="match status" value="1"/>
</dbReference>
<feature type="active site" description="Proton donor" evidence="8">
    <location>
        <position position="281"/>
    </location>
</feature>
<protein>
    <recommendedName>
        <fullName evidence="4">Proline iminopeptidase</fullName>
        <ecNumber evidence="3">3.4.11.5</ecNumber>
    </recommendedName>
    <alternativeName>
        <fullName evidence="6">Prolyl aminopeptidase</fullName>
    </alternativeName>
</protein>
<comment type="catalytic activity">
    <reaction evidence="1">
        <text>Release of N-terminal proline from a peptide.</text>
        <dbReference type="EC" id="3.4.11.5"/>
    </reaction>
</comment>
<evidence type="ECO:0000259" key="9">
    <source>
        <dbReference type="Pfam" id="PF00561"/>
    </source>
</evidence>
<dbReference type="GO" id="GO:0004177">
    <property type="term" value="F:aminopeptidase activity"/>
    <property type="evidence" value="ECO:0007669"/>
    <property type="project" value="UniProtKB-KW"/>
</dbReference>
<dbReference type="PANTHER" id="PTHR43798">
    <property type="entry name" value="MONOACYLGLYCEROL LIPASE"/>
    <property type="match status" value="1"/>
</dbReference>
<dbReference type="GeneID" id="93210607"/>
<organism evidence="10 11">
    <name type="scientific">Fannyhessea vaginae DSM 15829</name>
    <dbReference type="NCBI Taxonomy" id="525256"/>
    <lineage>
        <taxon>Bacteria</taxon>
        <taxon>Bacillati</taxon>
        <taxon>Actinomycetota</taxon>
        <taxon>Coriobacteriia</taxon>
        <taxon>Coriobacteriales</taxon>
        <taxon>Atopobiaceae</taxon>
        <taxon>Fannyhessea</taxon>
    </lineage>
</organism>
<comment type="similarity">
    <text evidence="2 7">Belongs to the peptidase S33 family.</text>
</comment>
<keyword evidence="10" id="KW-0031">Aminopeptidase</keyword>
<gene>
    <name evidence="10" type="primary">pepI</name>
    <name evidence="10" type="ORF">HMPREF0091_10906</name>
</gene>
<dbReference type="PIRSF" id="PIRSF005539">
    <property type="entry name" value="Pept_S33_TRI_F1"/>
    <property type="match status" value="1"/>
</dbReference>
<proteinExistence type="inferred from homology"/>
<dbReference type="InterPro" id="IPR000073">
    <property type="entry name" value="AB_hydrolase_1"/>
</dbReference>
<dbReference type="InterPro" id="IPR050266">
    <property type="entry name" value="AB_hydrolase_sf"/>
</dbReference>
<dbReference type="PRINTS" id="PR00793">
    <property type="entry name" value="PROAMNOPTASE"/>
</dbReference>
<feature type="domain" description="AB hydrolase-1" evidence="9">
    <location>
        <begin position="38"/>
        <end position="287"/>
    </location>
</feature>
<dbReference type="InterPro" id="IPR005945">
    <property type="entry name" value="Pro_imino_pep"/>
</dbReference>
<keyword evidence="10" id="KW-0645">Protease</keyword>
<dbReference type="GO" id="GO:0006508">
    <property type="term" value="P:proteolysis"/>
    <property type="evidence" value="ECO:0007669"/>
    <property type="project" value="InterPro"/>
</dbReference>
<name>F1T606_9ACTN</name>
<dbReference type="Pfam" id="PF00561">
    <property type="entry name" value="Abhydrolase_1"/>
    <property type="match status" value="1"/>
</dbReference>
<keyword evidence="11" id="KW-1185">Reference proteome</keyword>
<evidence type="ECO:0000313" key="11">
    <source>
        <dbReference type="Proteomes" id="UP000005947"/>
    </source>
</evidence>
<dbReference type="eggNOG" id="COG2267">
    <property type="taxonomic scope" value="Bacteria"/>
</dbReference>
<dbReference type="GO" id="GO:0016020">
    <property type="term" value="C:membrane"/>
    <property type="evidence" value="ECO:0007669"/>
    <property type="project" value="TreeGrafter"/>
</dbReference>
<dbReference type="NCBIfam" id="TIGR01250">
    <property type="entry name" value="pro_imino_pep_2"/>
    <property type="match status" value="1"/>
</dbReference>
<evidence type="ECO:0000256" key="2">
    <source>
        <dbReference type="ARBA" id="ARBA00010088"/>
    </source>
</evidence>
<dbReference type="InterPro" id="IPR002410">
    <property type="entry name" value="Peptidase_S33"/>
</dbReference>
<dbReference type="NCBIfam" id="NF045945">
    <property type="entry name" value="ProImpepLactob"/>
    <property type="match status" value="1"/>
</dbReference>
<evidence type="ECO:0000256" key="7">
    <source>
        <dbReference type="PIRNR" id="PIRNR005539"/>
    </source>
</evidence>